<keyword evidence="4 7" id="KW-0812">Transmembrane</keyword>
<organism evidence="9 10">
    <name type="scientific">Rhizobium meliloti</name>
    <name type="common">Ensifer meliloti</name>
    <name type="synonym">Sinorhizobium meliloti</name>
    <dbReference type="NCBI Taxonomy" id="382"/>
    <lineage>
        <taxon>Bacteria</taxon>
        <taxon>Pseudomonadati</taxon>
        <taxon>Pseudomonadota</taxon>
        <taxon>Alphaproteobacteria</taxon>
        <taxon>Hyphomicrobiales</taxon>
        <taxon>Rhizobiaceae</taxon>
        <taxon>Sinorhizobium/Ensifer group</taxon>
        <taxon>Sinorhizobium</taxon>
    </lineage>
</organism>
<dbReference type="PANTHER" id="PTHR33362:SF3">
    <property type="entry name" value="SIALIC ACID TRAP TRANSPORTER PERMEASE PROTEIN SIAT"/>
    <property type="match status" value="1"/>
</dbReference>
<dbReference type="RefSeq" id="WP_100670549.1">
    <property type="nucleotide sequence ID" value="NZ_NJGD01000002.1"/>
</dbReference>
<evidence type="ECO:0000313" key="10">
    <source>
        <dbReference type="Proteomes" id="UP000231987"/>
    </source>
</evidence>
<protein>
    <recommendedName>
        <fullName evidence="7">TRAP transporter large permease protein</fullName>
    </recommendedName>
</protein>
<gene>
    <name evidence="9" type="ORF">CEJ86_06995</name>
</gene>
<comment type="caution">
    <text evidence="9">The sequence shown here is derived from an EMBL/GenBank/DDBJ whole genome shotgun (WGS) entry which is preliminary data.</text>
</comment>
<evidence type="ECO:0000313" key="9">
    <source>
        <dbReference type="EMBL" id="PJR16512.1"/>
    </source>
</evidence>
<comment type="function">
    <text evidence="7">Part of the tripartite ATP-independent periplasmic (TRAP) transport system.</text>
</comment>
<feature type="transmembrane region" description="Helical" evidence="7">
    <location>
        <begin position="171"/>
        <end position="193"/>
    </location>
</feature>
<evidence type="ECO:0000256" key="1">
    <source>
        <dbReference type="ARBA" id="ARBA00004429"/>
    </source>
</evidence>
<dbReference type="Pfam" id="PF06808">
    <property type="entry name" value="DctM"/>
    <property type="match status" value="1"/>
</dbReference>
<evidence type="ECO:0000256" key="4">
    <source>
        <dbReference type="ARBA" id="ARBA00022692"/>
    </source>
</evidence>
<comment type="subcellular location">
    <subcellularLocation>
        <location evidence="1 7">Cell inner membrane</location>
        <topology evidence="1 7">Multi-pass membrane protein</topology>
    </subcellularLocation>
</comment>
<dbReference type="AlphaFoldDB" id="A0A2J0Z7N1"/>
<feature type="transmembrane region" description="Helical" evidence="7">
    <location>
        <begin position="398"/>
        <end position="421"/>
    </location>
</feature>
<dbReference type="InterPro" id="IPR010656">
    <property type="entry name" value="DctM"/>
</dbReference>
<evidence type="ECO:0000256" key="2">
    <source>
        <dbReference type="ARBA" id="ARBA00022475"/>
    </source>
</evidence>
<keyword evidence="6 7" id="KW-0472">Membrane</keyword>
<dbReference type="GO" id="GO:0022857">
    <property type="term" value="F:transmembrane transporter activity"/>
    <property type="evidence" value="ECO:0007669"/>
    <property type="project" value="UniProtKB-UniRule"/>
</dbReference>
<reference evidence="9 10" key="1">
    <citation type="submission" date="2017-06" db="EMBL/GenBank/DDBJ databases">
        <title>Ensifer strains isolated from leguminous trees and herbs display diverse denitrification phenotypes with some acting as strong N2O sinks.</title>
        <authorList>
            <person name="Woliy K."/>
            <person name="Mania D."/>
            <person name="Bakken L.R."/>
            <person name="Frostegard A."/>
        </authorList>
    </citation>
    <scope>NUCLEOTIDE SEQUENCE [LARGE SCALE GENOMIC DNA]</scope>
    <source>
        <strain evidence="9 10">AC50a</strain>
    </source>
</reference>
<evidence type="ECO:0000259" key="8">
    <source>
        <dbReference type="Pfam" id="PF06808"/>
    </source>
</evidence>
<feature type="transmembrane region" description="Helical" evidence="7">
    <location>
        <begin position="133"/>
        <end position="159"/>
    </location>
</feature>
<feature type="transmembrane region" description="Helical" evidence="7">
    <location>
        <begin position="269"/>
        <end position="293"/>
    </location>
</feature>
<dbReference type="EMBL" id="NJGD01000002">
    <property type="protein sequence ID" value="PJR16512.1"/>
    <property type="molecule type" value="Genomic_DNA"/>
</dbReference>
<dbReference type="PIRSF" id="PIRSF006066">
    <property type="entry name" value="HI0050"/>
    <property type="match status" value="1"/>
</dbReference>
<keyword evidence="3 7" id="KW-0997">Cell inner membrane</keyword>
<dbReference type="GO" id="GO:0005886">
    <property type="term" value="C:plasma membrane"/>
    <property type="evidence" value="ECO:0007669"/>
    <property type="project" value="UniProtKB-SubCell"/>
</dbReference>
<evidence type="ECO:0000256" key="6">
    <source>
        <dbReference type="ARBA" id="ARBA00023136"/>
    </source>
</evidence>
<evidence type="ECO:0000256" key="3">
    <source>
        <dbReference type="ARBA" id="ARBA00022519"/>
    </source>
</evidence>
<keyword evidence="2" id="KW-1003">Cell membrane</keyword>
<comment type="caution">
    <text evidence="7">Lacks conserved residue(s) required for the propagation of feature annotation.</text>
</comment>
<comment type="similarity">
    <text evidence="7">Belongs to the TRAP transporter large permease family.</text>
</comment>
<keyword evidence="5 7" id="KW-1133">Transmembrane helix</keyword>
<feature type="transmembrane region" description="Helical" evidence="7">
    <location>
        <begin position="214"/>
        <end position="236"/>
    </location>
</feature>
<feature type="transmembrane region" description="Helical" evidence="7">
    <location>
        <begin position="359"/>
        <end position="386"/>
    </location>
</feature>
<keyword evidence="7" id="KW-0813">Transport</keyword>
<dbReference type="NCBIfam" id="TIGR00786">
    <property type="entry name" value="dctM"/>
    <property type="match status" value="1"/>
</dbReference>
<feature type="transmembrane region" description="Helical" evidence="7">
    <location>
        <begin position="47"/>
        <end position="69"/>
    </location>
</feature>
<dbReference type="InterPro" id="IPR004681">
    <property type="entry name" value="TRAP_DctM"/>
</dbReference>
<feature type="domain" description="TRAP C4-dicarboxylate transport system permease DctM subunit" evidence="8">
    <location>
        <begin position="8"/>
        <end position="417"/>
    </location>
</feature>
<comment type="subunit">
    <text evidence="7">The complex comprises the extracytoplasmic solute receptor protein and the two transmembrane proteins.</text>
</comment>
<dbReference type="Proteomes" id="UP000231987">
    <property type="component" value="Unassembled WGS sequence"/>
</dbReference>
<name>A0A2J0Z7N1_RHIML</name>
<dbReference type="PANTHER" id="PTHR33362">
    <property type="entry name" value="SIALIC ACID TRAP TRANSPORTER PERMEASE PROTEIN SIAT-RELATED"/>
    <property type="match status" value="1"/>
</dbReference>
<feature type="transmembrane region" description="Helical" evidence="7">
    <location>
        <begin position="313"/>
        <end position="330"/>
    </location>
</feature>
<evidence type="ECO:0000256" key="7">
    <source>
        <dbReference type="RuleBase" id="RU369079"/>
    </source>
</evidence>
<evidence type="ECO:0000256" key="5">
    <source>
        <dbReference type="ARBA" id="ARBA00022989"/>
    </source>
</evidence>
<accession>A0A2J0Z7N1</accession>
<sequence length="426" mass="45206">MSILLLMGIFLVLLALEVPVAFAMIFSALVFIMTGPGLPDTIVIQRMTGGLDSFPLLAIPLFVLAGHLFNRAGISERIFDFASAFAGHMRGGLAQVNIAASIIFAGMSGVAQADAAGLGAVEIRQMRERGYSAGFSAAVTAASSIIGPIIPPSVIMVIYAVTAQVSLTDLFLAGIVPGLLMGLSLMIMVNILVRFGFEQAPRSSRASLSHLTGTFWKALPALIAPVLLVAGMLTGVATPTELGALIVVYAAVLGFVNRELTFRGLLDTLAMSAVTTGVLVFIIAAAFPFGWLISVQNLPGILVTFMRSLTEDPVMLLLILNIALLIAGLFMETTAIILVATPALLPLVLSYGIDPVHFGVVMIINLLIGALTPPFGVILFICKHIAQVSFGQMIRSILPFYIPLLVVLFLLTYCPQLVLWLPGLFR</sequence>
<proteinExistence type="inferred from homology"/>